<evidence type="ECO:0000313" key="1">
    <source>
        <dbReference type="EMBL" id="QDT60072.1"/>
    </source>
</evidence>
<dbReference type="AlphaFoldDB" id="A0A517SVB8"/>
<sequence>MGVPELSRRQRVPGDVAYWSAEPTIDAVSEEGQATASDTTFAQASVGYVKYGARRITSNELVQDWLAGVNDAPDSFETVMASHARGLISSVNGFIISELDSASGITDNVAAPDYSEILESSVSAQARTNQSR</sequence>
<organism evidence="1 2">
    <name type="scientific">Stieleria bergensis</name>
    <dbReference type="NCBI Taxonomy" id="2528025"/>
    <lineage>
        <taxon>Bacteria</taxon>
        <taxon>Pseudomonadati</taxon>
        <taxon>Planctomycetota</taxon>
        <taxon>Planctomycetia</taxon>
        <taxon>Pirellulales</taxon>
        <taxon>Pirellulaceae</taxon>
        <taxon>Stieleria</taxon>
    </lineage>
</organism>
<gene>
    <name evidence="1" type="ORF">SV7mr_25890</name>
</gene>
<reference evidence="1 2" key="1">
    <citation type="submission" date="2019-02" db="EMBL/GenBank/DDBJ databases">
        <title>Deep-cultivation of Planctomycetes and their phenomic and genomic characterization uncovers novel biology.</title>
        <authorList>
            <person name="Wiegand S."/>
            <person name="Jogler M."/>
            <person name="Boedeker C."/>
            <person name="Pinto D."/>
            <person name="Vollmers J."/>
            <person name="Rivas-Marin E."/>
            <person name="Kohn T."/>
            <person name="Peeters S.H."/>
            <person name="Heuer A."/>
            <person name="Rast P."/>
            <person name="Oberbeckmann S."/>
            <person name="Bunk B."/>
            <person name="Jeske O."/>
            <person name="Meyerdierks A."/>
            <person name="Storesund J.E."/>
            <person name="Kallscheuer N."/>
            <person name="Luecker S."/>
            <person name="Lage O.M."/>
            <person name="Pohl T."/>
            <person name="Merkel B.J."/>
            <person name="Hornburger P."/>
            <person name="Mueller R.-W."/>
            <person name="Bruemmer F."/>
            <person name="Labrenz M."/>
            <person name="Spormann A.M."/>
            <person name="Op den Camp H."/>
            <person name="Overmann J."/>
            <person name="Amann R."/>
            <person name="Jetten M.S.M."/>
            <person name="Mascher T."/>
            <person name="Medema M.H."/>
            <person name="Devos D.P."/>
            <person name="Kaster A.-K."/>
            <person name="Ovreas L."/>
            <person name="Rohde M."/>
            <person name="Galperin M.Y."/>
            <person name="Jogler C."/>
        </authorList>
    </citation>
    <scope>NUCLEOTIDE SEQUENCE [LARGE SCALE GENOMIC DNA]</scope>
    <source>
        <strain evidence="1 2">SV_7m_r</strain>
    </source>
</reference>
<proteinExistence type="predicted"/>
<protein>
    <submittedName>
        <fullName evidence="1">Uncharacterized protein</fullName>
    </submittedName>
</protein>
<accession>A0A517SVB8</accession>
<keyword evidence="2" id="KW-1185">Reference proteome</keyword>
<dbReference type="EMBL" id="CP036272">
    <property type="protein sequence ID" value="QDT60072.1"/>
    <property type="molecule type" value="Genomic_DNA"/>
</dbReference>
<evidence type="ECO:0000313" key="2">
    <source>
        <dbReference type="Proteomes" id="UP000315003"/>
    </source>
</evidence>
<name>A0A517SVB8_9BACT</name>
<dbReference type="Proteomes" id="UP000315003">
    <property type="component" value="Chromosome"/>
</dbReference>
<dbReference type="RefSeq" id="WP_145272335.1">
    <property type="nucleotide sequence ID" value="NZ_CP036272.1"/>
</dbReference>